<dbReference type="InterPro" id="IPR029016">
    <property type="entry name" value="GAF-like_dom_sf"/>
</dbReference>
<keyword evidence="4" id="KW-0479">Metal-binding</keyword>
<dbReference type="Gene3D" id="3.60.40.10">
    <property type="entry name" value="PPM-type phosphatase domain"/>
    <property type="match status" value="1"/>
</dbReference>
<keyword evidence="18" id="KW-1185">Reference proteome</keyword>
<dbReference type="EMBL" id="CP030073">
    <property type="protein sequence ID" value="AWW41095.1"/>
    <property type="molecule type" value="Genomic_DNA"/>
</dbReference>
<dbReference type="NCBIfam" id="TIGR00229">
    <property type="entry name" value="sensory_box"/>
    <property type="match status" value="2"/>
</dbReference>
<evidence type="ECO:0000256" key="5">
    <source>
        <dbReference type="ARBA" id="ARBA00022741"/>
    </source>
</evidence>
<dbReference type="InterPro" id="IPR035965">
    <property type="entry name" value="PAS-like_dom_sf"/>
</dbReference>
<evidence type="ECO:0000256" key="14">
    <source>
        <dbReference type="ARBA" id="ARBA00075117"/>
    </source>
</evidence>
<dbReference type="InterPro" id="IPR052016">
    <property type="entry name" value="Bact_Sigma-Reg"/>
</dbReference>
<dbReference type="RefSeq" id="WP_107094054.1">
    <property type="nucleotide sequence ID" value="NZ_CBDRHE010000017.1"/>
</dbReference>
<dbReference type="SMART" id="SM00065">
    <property type="entry name" value="GAF"/>
    <property type="match status" value="1"/>
</dbReference>
<dbReference type="FunFam" id="3.30.450.40:FF:000035">
    <property type="entry name" value="PAS sensor protein"/>
    <property type="match status" value="1"/>
</dbReference>
<evidence type="ECO:0000256" key="2">
    <source>
        <dbReference type="ARBA" id="ARBA00022553"/>
    </source>
</evidence>
<comment type="catalytic activity">
    <reaction evidence="12">
        <text>O-phospho-L-seryl-[protein] + H2O = L-seryl-[protein] + phosphate</text>
        <dbReference type="Rhea" id="RHEA:20629"/>
        <dbReference type="Rhea" id="RHEA-COMP:9863"/>
        <dbReference type="Rhea" id="RHEA-COMP:11604"/>
        <dbReference type="ChEBI" id="CHEBI:15377"/>
        <dbReference type="ChEBI" id="CHEBI:29999"/>
        <dbReference type="ChEBI" id="CHEBI:43474"/>
        <dbReference type="ChEBI" id="CHEBI:83421"/>
        <dbReference type="EC" id="3.1.3.16"/>
    </reaction>
</comment>
<keyword evidence="11" id="KW-0464">Manganese</keyword>
<comment type="function">
    <text evidence="13">Primarily acts as an independent SigF regulator that is sensitive to the osmosensory signal, mediating the cross talk of PknD with the SigF regulon. Possesses both phosphatase and kinase activities. The kinase domain functions as a classic anti-sigma factor-like kinase to phosphorylate the anti-anti-sigma factor domain at the canonical regulatory site, and the phosphatase domain antagonizes this activity.</text>
</comment>
<dbReference type="GO" id="GO:0006355">
    <property type="term" value="P:regulation of DNA-templated transcription"/>
    <property type="evidence" value="ECO:0007669"/>
    <property type="project" value="InterPro"/>
</dbReference>
<dbReference type="AlphaFoldDB" id="A0A2Z4J792"/>
<dbReference type="Pfam" id="PF00989">
    <property type="entry name" value="PAS"/>
    <property type="match status" value="1"/>
</dbReference>
<dbReference type="InterPro" id="IPR003018">
    <property type="entry name" value="GAF"/>
</dbReference>
<evidence type="ECO:0000256" key="4">
    <source>
        <dbReference type="ARBA" id="ARBA00022723"/>
    </source>
</evidence>
<dbReference type="InterPro" id="IPR013767">
    <property type="entry name" value="PAS_fold"/>
</dbReference>
<dbReference type="InterPro" id="IPR001932">
    <property type="entry name" value="PPM-type_phosphatase-like_dom"/>
</dbReference>
<dbReference type="SUPFAM" id="SSF55785">
    <property type="entry name" value="PYP-like sensor domain (PAS domain)"/>
    <property type="match status" value="2"/>
</dbReference>
<dbReference type="Proteomes" id="UP000249616">
    <property type="component" value="Chromosome"/>
</dbReference>
<dbReference type="PANTHER" id="PTHR43156">
    <property type="entry name" value="STAGE II SPORULATION PROTEIN E-RELATED"/>
    <property type="match status" value="1"/>
</dbReference>
<feature type="domain" description="PAS" evidence="16">
    <location>
        <begin position="24"/>
        <end position="88"/>
    </location>
</feature>
<keyword evidence="10" id="KW-0904">Protein phosphatase</keyword>
<dbReference type="Gene3D" id="3.30.450.20">
    <property type="entry name" value="PAS domain"/>
    <property type="match status" value="2"/>
</dbReference>
<keyword evidence="2" id="KW-0597">Phosphoprotein</keyword>
<dbReference type="EC" id="3.1.3.16" evidence="1"/>
<keyword evidence="5" id="KW-0547">Nucleotide-binding</keyword>
<dbReference type="SMART" id="SM00331">
    <property type="entry name" value="PP2C_SIG"/>
    <property type="match status" value="1"/>
</dbReference>
<dbReference type="PROSITE" id="PS50112">
    <property type="entry name" value="PAS"/>
    <property type="match status" value="2"/>
</dbReference>
<dbReference type="KEGG" id="scad:DN051_34145"/>
<evidence type="ECO:0000256" key="11">
    <source>
        <dbReference type="ARBA" id="ARBA00023211"/>
    </source>
</evidence>
<keyword evidence="7" id="KW-0378">Hydrolase</keyword>
<dbReference type="CDD" id="cd00130">
    <property type="entry name" value="PAS"/>
    <property type="match status" value="2"/>
</dbReference>
<evidence type="ECO:0000256" key="13">
    <source>
        <dbReference type="ARBA" id="ARBA00056274"/>
    </source>
</evidence>
<dbReference type="FunFam" id="3.30.450.20:FF:000120">
    <property type="entry name" value="PAS domain S-box protein"/>
    <property type="match status" value="1"/>
</dbReference>
<evidence type="ECO:0000256" key="7">
    <source>
        <dbReference type="ARBA" id="ARBA00022801"/>
    </source>
</evidence>
<dbReference type="Pfam" id="PF01590">
    <property type="entry name" value="GAF"/>
    <property type="match status" value="1"/>
</dbReference>
<dbReference type="Gene3D" id="3.30.450.40">
    <property type="match status" value="1"/>
</dbReference>
<dbReference type="GO" id="GO:0046872">
    <property type="term" value="F:metal ion binding"/>
    <property type="evidence" value="ECO:0007669"/>
    <property type="project" value="UniProtKB-KW"/>
</dbReference>
<evidence type="ECO:0000256" key="10">
    <source>
        <dbReference type="ARBA" id="ARBA00022912"/>
    </source>
</evidence>
<evidence type="ECO:0000256" key="9">
    <source>
        <dbReference type="ARBA" id="ARBA00022842"/>
    </source>
</evidence>
<dbReference type="PANTHER" id="PTHR43156:SF2">
    <property type="entry name" value="STAGE II SPORULATION PROTEIN E"/>
    <property type="match status" value="1"/>
</dbReference>
<dbReference type="InterPro" id="IPR013656">
    <property type="entry name" value="PAS_4"/>
</dbReference>
<accession>A0A2Z4J792</accession>
<sequence length="692" mass="74193">MDASGPPAADGAEPGRGSLGPSGLIDVLGMASVVLDTKGRIVLWSPQAEELFGYRAKEALGRYAARVMVHEEHIELVRKLFADVLATGRGWAGAFPVRLKDGSSRLVEFRNMRLLDDRGNIYALMLAADQSTVRRLEQDVALSTRIVAQSPNGLAVLDTRLRYVAVNPALERINGFPVEAHIGRTMREVLPLLDVDTLESGARRVLETGLPLVEHSTVGRTPADPFEDHTWSVSLYRLEDAIGTVLGVVVSVMDVTEPHRAGVEAEAARHRLALIADASARIGTTLDLDRTARELADVAVPELADVAAVDLLDSVVGGRRSSLGPTQSAVIRALAVKADDAPDALRAADPPGQVARYGPDRLVTECVRTGRPVMIAEVGAADLPRIARSPEAAALLAKAGVHSYLAVPLIARGEVLGALDLKRTRNPVPFSDDDLLLARELAARAAVQIDNARWYQNARDTALTLQRSLLPSHPSVTGGLEVASRYQPAGATTEVGGDWFDVIPLEGGKTALVVGDVMGSGINAAATMGRLRTATNTLASLDLDPARLLEHLDRITDGLDHSIATCVYAVHDPRLRQCRIANAGHLPPARIRVGQRPELLDLPTGAPLGVGGVEFSTTVFDLSPGDELVFYTDGLVETRRHSLDERLDAMLDLLDDPARPLDEVCDLLVRTLHHPDNHDDVALLIARAQTEA</sequence>
<evidence type="ECO:0000313" key="17">
    <source>
        <dbReference type="EMBL" id="AWW41095.1"/>
    </source>
</evidence>
<keyword evidence="8" id="KW-0067">ATP-binding</keyword>
<dbReference type="FunFam" id="3.60.40.10:FF:000005">
    <property type="entry name" value="Serine/threonine protein phosphatase"/>
    <property type="match status" value="1"/>
</dbReference>
<dbReference type="InterPro" id="IPR000014">
    <property type="entry name" value="PAS"/>
</dbReference>
<dbReference type="GO" id="GO:0016301">
    <property type="term" value="F:kinase activity"/>
    <property type="evidence" value="ECO:0007669"/>
    <property type="project" value="UniProtKB-KW"/>
</dbReference>
<dbReference type="SUPFAM" id="SSF55781">
    <property type="entry name" value="GAF domain-like"/>
    <property type="match status" value="1"/>
</dbReference>
<proteinExistence type="predicted"/>
<keyword evidence="3" id="KW-0808">Transferase</keyword>
<evidence type="ECO:0000256" key="12">
    <source>
        <dbReference type="ARBA" id="ARBA00047761"/>
    </source>
</evidence>
<name>A0A2Z4J792_9ACTN</name>
<reference evidence="17 18" key="1">
    <citation type="journal article" date="2019" name="Int. J. Syst. Evol. Microbiol.">
        <title>Streptomyces cadmiisoli sp. nov., a novel actinomycete isolated from cadmium-contaminated soil.</title>
        <authorList>
            <person name="Li K."/>
            <person name="Tang X."/>
            <person name="Zhao J."/>
            <person name="Guo Y."/>
            <person name="Tang Y."/>
            <person name="Gao J."/>
        </authorList>
    </citation>
    <scope>NUCLEOTIDE SEQUENCE [LARGE SCALE GENOMIC DNA]</scope>
    <source>
        <strain evidence="17 18">ZFG47</strain>
    </source>
</reference>
<gene>
    <name evidence="17" type="ORF">DN051_34145</name>
</gene>
<evidence type="ECO:0000256" key="6">
    <source>
        <dbReference type="ARBA" id="ARBA00022777"/>
    </source>
</evidence>
<evidence type="ECO:0000256" key="8">
    <source>
        <dbReference type="ARBA" id="ARBA00022840"/>
    </source>
</evidence>
<dbReference type="Pfam" id="PF07228">
    <property type="entry name" value="SpoIIE"/>
    <property type="match status" value="1"/>
</dbReference>
<evidence type="ECO:0000313" key="18">
    <source>
        <dbReference type="Proteomes" id="UP000249616"/>
    </source>
</evidence>
<feature type="domain" description="PAS" evidence="16">
    <location>
        <begin position="139"/>
        <end position="209"/>
    </location>
</feature>
<evidence type="ECO:0000256" key="1">
    <source>
        <dbReference type="ARBA" id="ARBA00013081"/>
    </source>
</evidence>
<evidence type="ECO:0000256" key="3">
    <source>
        <dbReference type="ARBA" id="ARBA00022679"/>
    </source>
</evidence>
<dbReference type="InterPro" id="IPR036457">
    <property type="entry name" value="PPM-type-like_dom_sf"/>
</dbReference>
<organism evidence="17 18">
    <name type="scientific">Streptomyces cadmiisoli</name>
    <dbReference type="NCBI Taxonomy" id="2184053"/>
    <lineage>
        <taxon>Bacteria</taxon>
        <taxon>Bacillati</taxon>
        <taxon>Actinomycetota</taxon>
        <taxon>Actinomycetes</taxon>
        <taxon>Kitasatosporales</taxon>
        <taxon>Streptomycetaceae</taxon>
        <taxon>Streptomyces</taxon>
        <taxon>Streptomyces aurantiacus group</taxon>
    </lineage>
</organism>
<dbReference type="GO" id="GO:0005524">
    <property type="term" value="F:ATP binding"/>
    <property type="evidence" value="ECO:0007669"/>
    <property type="project" value="UniProtKB-KW"/>
</dbReference>
<dbReference type="SMART" id="SM00091">
    <property type="entry name" value="PAS"/>
    <property type="match status" value="2"/>
</dbReference>
<protein>
    <recommendedName>
        <fullName evidence="1">protein-serine/threonine phosphatase</fullName>
        <ecNumber evidence="1">3.1.3.16</ecNumber>
    </recommendedName>
    <alternativeName>
        <fullName evidence="15">Protein-serine/threonine phosphatase</fullName>
    </alternativeName>
    <alternativeName>
        <fullName evidence="14">Serine/threonine-protein kinase</fullName>
    </alternativeName>
</protein>
<evidence type="ECO:0000256" key="15">
    <source>
        <dbReference type="ARBA" id="ARBA00081350"/>
    </source>
</evidence>
<keyword evidence="9" id="KW-0460">Magnesium</keyword>
<dbReference type="SUPFAM" id="SSF81606">
    <property type="entry name" value="PP2C-like"/>
    <property type="match status" value="1"/>
</dbReference>
<dbReference type="Pfam" id="PF08448">
    <property type="entry name" value="PAS_4"/>
    <property type="match status" value="1"/>
</dbReference>
<dbReference type="GO" id="GO:0004722">
    <property type="term" value="F:protein serine/threonine phosphatase activity"/>
    <property type="evidence" value="ECO:0007669"/>
    <property type="project" value="UniProtKB-EC"/>
</dbReference>
<evidence type="ECO:0000259" key="16">
    <source>
        <dbReference type="PROSITE" id="PS50112"/>
    </source>
</evidence>
<keyword evidence="6" id="KW-0418">Kinase</keyword>